<organism evidence="1 2">
    <name type="scientific">Psilocybe cf. subviscida</name>
    <dbReference type="NCBI Taxonomy" id="2480587"/>
    <lineage>
        <taxon>Eukaryota</taxon>
        <taxon>Fungi</taxon>
        <taxon>Dikarya</taxon>
        <taxon>Basidiomycota</taxon>
        <taxon>Agaricomycotina</taxon>
        <taxon>Agaricomycetes</taxon>
        <taxon>Agaricomycetidae</taxon>
        <taxon>Agaricales</taxon>
        <taxon>Agaricineae</taxon>
        <taxon>Strophariaceae</taxon>
        <taxon>Psilocybe</taxon>
    </lineage>
</organism>
<dbReference type="Proteomes" id="UP000567179">
    <property type="component" value="Unassembled WGS sequence"/>
</dbReference>
<keyword evidence="2" id="KW-1185">Reference proteome</keyword>
<accession>A0A8H5F9S0</accession>
<dbReference type="EMBL" id="JAACJJ010000003">
    <property type="protein sequence ID" value="KAF5328722.1"/>
    <property type="molecule type" value="Genomic_DNA"/>
</dbReference>
<name>A0A8H5F9S0_9AGAR</name>
<sequence>MVPTPLPRDVLATIVDVGSFREPELCAISLISPHLRYEAQRMLFRDPGPHSINVRFDSKSAVTTRLFLNAVASSPDRLALMVRRFHITVSWFDFHDCFDGEQGQLQHTLFDCLFQALPLMVNLKELRYHESLNGSSRPASGPPPSIWSILKRCPFRLQVFWCSYVGTNNRNSVAVFLDGQSGIRELWLHEAPKAMAPDTILSLQSLFKDACPSLISLGGMPEVVASMLAGRQSLQHMSWDEQASFAYAIEYTETLFDSTNTNSVVFLESLTYGPPLSLVGEVFRNLVILRTWESDIIQKLDMVKQLEHLRMLIVDMERGLCITSQLDNEEQVVQQVFSHLLSLDYLECHLPSGTERDRKYIINRKTQGVTIYTIPRGIDLSNSEGKDALQRKLFVNVDSDHDFVKLFNMGQVVSERI</sequence>
<gene>
    <name evidence="1" type="ORF">D9619_011447</name>
</gene>
<dbReference type="AlphaFoldDB" id="A0A8H5F9S0"/>
<reference evidence="1 2" key="1">
    <citation type="journal article" date="2020" name="ISME J.">
        <title>Uncovering the hidden diversity of litter-decomposition mechanisms in mushroom-forming fungi.</title>
        <authorList>
            <person name="Floudas D."/>
            <person name="Bentzer J."/>
            <person name="Ahren D."/>
            <person name="Johansson T."/>
            <person name="Persson P."/>
            <person name="Tunlid A."/>
        </authorList>
    </citation>
    <scope>NUCLEOTIDE SEQUENCE [LARGE SCALE GENOMIC DNA]</scope>
    <source>
        <strain evidence="1 2">CBS 101986</strain>
    </source>
</reference>
<comment type="caution">
    <text evidence="1">The sequence shown here is derived from an EMBL/GenBank/DDBJ whole genome shotgun (WGS) entry which is preliminary data.</text>
</comment>
<proteinExistence type="predicted"/>
<evidence type="ECO:0000313" key="1">
    <source>
        <dbReference type="EMBL" id="KAF5328722.1"/>
    </source>
</evidence>
<evidence type="ECO:0000313" key="2">
    <source>
        <dbReference type="Proteomes" id="UP000567179"/>
    </source>
</evidence>
<protein>
    <submittedName>
        <fullName evidence="1">Uncharacterized protein</fullName>
    </submittedName>
</protein>